<evidence type="ECO:0008006" key="4">
    <source>
        <dbReference type="Google" id="ProtNLM"/>
    </source>
</evidence>
<sequence length="524" mass="61344">MSERRVLGLLLLLCFFCNILALANYQGIYWDDWTLVSQHDDTILKTFVNAAGYGGFITSHIHINMLEYGGVLSYRIALVILSVFNVFFIYKILSRVHFFSLVDIFCISVIYVSVPYFESDLMLINFPYVFFYSIFLLSFYLYVINNSRSKLVNILVLALFLVSFLINSLVPFYGVFIIYLFYECYFVELDVKKAIVSLLKTKYIYLMLPLVFAVVKFRYFVPSEQYANYNEISLNGMSFYELAVDMLRFLHGSIAVLIFEVLHVISELWWVIIPLCALLTNKMKGVSFKFELPNKRLVLLIGFGLGVFFLGAFPYLLVGKPPVIDGVESRFQLLLPLGFAIFVYFSILFLLKKCSSSVVIFALSFLSISLFLVKFEAYVKYEIDWLYQQSIMASFENSDEIKNNNTFSYTIDSSDNIRRLRFYELNGYSKRIFGRDDKLFAYKVDKSEIYKYGQYKEYEEFNFSSWKESVPLQMTILDVGYKEIGDGFFERLHYVLTMKWLSQTDEKKFQQQVSSLVEIKFKPW</sequence>
<feature type="transmembrane region" description="Helical" evidence="1">
    <location>
        <begin position="330"/>
        <end position="351"/>
    </location>
</feature>
<dbReference type="OrthoDB" id="1426675at2"/>
<dbReference type="EMBL" id="MJMJ01000044">
    <property type="protein sequence ID" value="OLQ86145.1"/>
    <property type="molecule type" value="Genomic_DNA"/>
</dbReference>
<keyword evidence="1" id="KW-0812">Transmembrane</keyword>
<feature type="transmembrane region" description="Helical" evidence="1">
    <location>
        <begin position="155"/>
        <end position="182"/>
    </location>
</feature>
<feature type="transmembrane region" description="Helical" evidence="1">
    <location>
        <begin position="97"/>
        <end position="117"/>
    </location>
</feature>
<feature type="transmembrane region" description="Helical" evidence="1">
    <location>
        <begin position="123"/>
        <end position="143"/>
    </location>
</feature>
<reference evidence="2 3" key="1">
    <citation type="submission" date="2016-09" db="EMBL/GenBank/DDBJ databases">
        <title>Genomic Taxonomy of the Vibrionaceae.</title>
        <authorList>
            <person name="Gonzalez-Castillo A."/>
            <person name="Gomez-Gil B."/>
            <person name="Enciso-Ibarra K."/>
        </authorList>
    </citation>
    <scope>NUCLEOTIDE SEQUENCE [LARGE SCALE GENOMIC DNA]</scope>
    <source>
        <strain evidence="2 3">CAIM 703</strain>
    </source>
</reference>
<feature type="transmembrane region" description="Helical" evidence="1">
    <location>
        <begin position="358"/>
        <end position="379"/>
    </location>
</feature>
<feature type="transmembrane region" description="Helical" evidence="1">
    <location>
        <begin position="297"/>
        <end position="318"/>
    </location>
</feature>
<comment type="caution">
    <text evidence="2">The sequence shown here is derived from an EMBL/GenBank/DDBJ whole genome shotgun (WGS) entry which is preliminary data.</text>
</comment>
<evidence type="ECO:0000313" key="2">
    <source>
        <dbReference type="EMBL" id="OLQ86145.1"/>
    </source>
</evidence>
<gene>
    <name evidence="2" type="ORF">BIY22_12915</name>
</gene>
<evidence type="ECO:0000313" key="3">
    <source>
        <dbReference type="Proteomes" id="UP000186313"/>
    </source>
</evidence>
<proteinExistence type="predicted"/>
<dbReference type="AlphaFoldDB" id="A0A1Q9HAI9"/>
<dbReference type="Proteomes" id="UP000186313">
    <property type="component" value="Unassembled WGS sequence"/>
</dbReference>
<organism evidence="2 3">
    <name type="scientific">Vibrio panuliri</name>
    <dbReference type="NCBI Taxonomy" id="1381081"/>
    <lineage>
        <taxon>Bacteria</taxon>
        <taxon>Pseudomonadati</taxon>
        <taxon>Pseudomonadota</taxon>
        <taxon>Gammaproteobacteria</taxon>
        <taxon>Vibrionales</taxon>
        <taxon>Vibrionaceae</taxon>
        <taxon>Vibrio</taxon>
    </lineage>
</organism>
<protein>
    <recommendedName>
        <fullName evidence="4">Glycosyltransferase RgtA/B/C/D-like domain-containing protein</fullName>
    </recommendedName>
</protein>
<feature type="transmembrane region" description="Helical" evidence="1">
    <location>
        <begin position="72"/>
        <end position="90"/>
    </location>
</feature>
<dbReference type="RefSeq" id="WP_075710647.1">
    <property type="nucleotide sequence ID" value="NZ_MJMJ01000044.1"/>
</dbReference>
<keyword evidence="1" id="KW-1133">Transmembrane helix</keyword>
<evidence type="ECO:0000256" key="1">
    <source>
        <dbReference type="SAM" id="Phobius"/>
    </source>
</evidence>
<name>A0A1Q9HAI9_9VIBR</name>
<accession>A0A1Q9HAI9</accession>
<keyword evidence="1" id="KW-0472">Membrane</keyword>
<dbReference type="STRING" id="1381081.BIY22_12915"/>